<dbReference type="SUPFAM" id="SSF47616">
    <property type="entry name" value="GST C-terminal domain-like"/>
    <property type="match status" value="1"/>
</dbReference>
<proteinExistence type="predicted"/>
<dbReference type="PANTHER" id="PTHR12782">
    <property type="entry name" value="MICROSOMAL PROSTAGLANDIN E SYNTHASE-2"/>
    <property type="match status" value="1"/>
</dbReference>
<sequence>MSESKLGFILRRMTTKKEIILHHYPASPYSERVRLFLGYKKATWTSVVTPVTLPKPDQTILTGGYRRAPVLQIGSDIYCDSRLIIEELNRILPEPPISIENADAASANLFAELVDTDIFLKVAKFVMGSYAQKLPQELVDDRAAMQPQEKLTRENMEKLVPYLHLSLSKILPEFAMSLAKKQFFGGEIPARGDFAIYQIFWFLNTIRKFKPLVPGHENLHEWFARMKTFGAGESTLLSAEDALKTAAASSPIPIHSTNVLPEPYDLKAGQEVIVHPENYDHERIFGKLIHLDDERIVLANESPKTGLVHVHFPRLRYLVLPKTF</sequence>
<reference evidence="3 4" key="1">
    <citation type="submission" date="2017-07" db="EMBL/GenBank/DDBJ databases">
        <title>Leptospira spp. isolated from tropical soils.</title>
        <authorList>
            <person name="Thibeaux R."/>
            <person name="Iraola G."/>
            <person name="Ferres I."/>
            <person name="Bierque E."/>
            <person name="Girault D."/>
            <person name="Soupe-Gilbert M.-E."/>
            <person name="Picardeau M."/>
            <person name="Goarant C."/>
        </authorList>
    </citation>
    <scope>NUCLEOTIDE SEQUENCE [LARGE SCALE GENOMIC DNA]</scope>
    <source>
        <strain evidence="3 4">FH2-B-D1</strain>
    </source>
</reference>
<dbReference type="Pfam" id="PF13417">
    <property type="entry name" value="GST_N_3"/>
    <property type="match status" value="1"/>
</dbReference>
<protein>
    <recommendedName>
        <fullName evidence="5">Glutathione S-transferase family protein</fullName>
    </recommendedName>
</protein>
<dbReference type="CDD" id="cd00299">
    <property type="entry name" value="GST_C_family"/>
    <property type="match status" value="1"/>
</dbReference>
<evidence type="ECO:0000313" key="3">
    <source>
        <dbReference type="EMBL" id="PJZ60159.1"/>
    </source>
</evidence>
<dbReference type="PROSITE" id="PS50405">
    <property type="entry name" value="GST_CTER"/>
    <property type="match status" value="1"/>
</dbReference>
<evidence type="ECO:0000259" key="1">
    <source>
        <dbReference type="PROSITE" id="PS50404"/>
    </source>
</evidence>
<keyword evidence="4" id="KW-1185">Reference proteome</keyword>
<dbReference type="CDD" id="cd00570">
    <property type="entry name" value="GST_N_family"/>
    <property type="match status" value="1"/>
</dbReference>
<dbReference type="EMBL" id="NPDU01000075">
    <property type="protein sequence ID" value="PJZ60159.1"/>
    <property type="molecule type" value="Genomic_DNA"/>
</dbReference>
<dbReference type="Gene3D" id="3.40.30.110">
    <property type="match status" value="2"/>
</dbReference>
<feature type="domain" description="GST C-terminal" evidence="2">
    <location>
        <begin position="100"/>
        <end position="252"/>
    </location>
</feature>
<dbReference type="InterPro" id="IPR036249">
    <property type="entry name" value="Thioredoxin-like_sf"/>
</dbReference>
<name>A0ABX4NTJ9_9LEPT</name>
<gene>
    <name evidence="3" type="ORF">CH376_19980</name>
</gene>
<dbReference type="PROSITE" id="PS50404">
    <property type="entry name" value="GST_NTER"/>
    <property type="match status" value="1"/>
</dbReference>
<feature type="domain" description="GST N-terminal" evidence="1">
    <location>
        <begin position="17"/>
        <end position="96"/>
    </location>
</feature>
<dbReference type="PANTHER" id="PTHR12782:SF5">
    <property type="entry name" value="PROSTAGLANDIN E SYNTHASE 2"/>
    <property type="match status" value="1"/>
</dbReference>
<evidence type="ECO:0000313" key="4">
    <source>
        <dbReference type="Proteomes" id="UP000232149"/>
    </source>
</evidence>
<dbReference type="InterPro" id="IPR004046">
    <property type="entry name" value="GST_C"/>
</dbReference>
<comment type="caution">
    <text evidence="3">The sequence shown here is derived from an EMBL/GenBank/DDBJ whole genome shotgun (WGS) entry which is preliminary data.</text>
</comment>
<dbReference type="InterPro" id="IPR010987">
    <property type="entry name" value="Glutathione-S-Trfase_C-like"/>
</dbReference>
<evidence type="ECO:0000259" key="2">
    <source>
        <dbReference type="PROSITE" id="PS50405"/>
    </source>
</evidence>
<dbReference type="InterPro" id="IPR004045">
    <property type="entry name" value="Glutathione_S-Trfase_N"/>
</dbReference>
<organism evidence="3 4">
    <name type="scientific">Leptospira adleri</name>
    <dbReference type="NCBI Taxonomy" id="2023186"/>
    <lineage>
        <taxon>Bacteria</taxon>
        <taxon>Pseudomonadati</taxon>
        <taxon>Spirochaetota</taxon>
        <taxon>Spirochaetia</taxon>
        <taxon>Leptospirales</taxon>
        <taxon>Leptospiraceae</taxon>
        <taxon>Leptospira</taxon>
    </lineage>
</organism>
<dbReference type="InterPro" id="IPR036282">
    <property type="entry name" value="Glutathione-S-Trfase_C_sf"/>
</dbReference>
<dbReference type="Pfam" id="PF00043">
    <property type="entry name" value="GST_C"/>
    <property type="match status" value="1"/>
</dbReference>
<dbReference type="SUPFAM" id="SSF52833">
    <property type="entry name" value="Thioredoxin-like"/>
    <property type="match status" value="1"/>
</dbReference>
<accession>A0ABX4NTJ9</accession>
<evidence type="ECO:0008006" key="5">
    <source>
        <dbReference type="Google" id="ProtNLM"/>
    </source>
</evidence>
<dbReference type="Proteomes" id="UP000232149">
    <property type="component" value="Unassembled WGS sequence"/>
</dbReference>